<dbReference type="SUPFAM" id="SSF102712">
    <property type="entry name" value="JAB1/MPN domain"/>
    <property type="match status" value="1"/>
</dbReference>
<feature type="domain" description="MPN" evidence="1">
    <location>
        <begin position="6"/>
        <end position="162"/>
    </location>
</feature>
<name>A0A5A8CBQ6_CAFRO</name>
<dbReference type="EMBL" id="VLTN01000037">
    <property type="protein sequence ID" value="KAA0150117.1"/>
    <property type="molecule type" value="Genomic_DNA"/>
</dbReference>
<comment type="caution">
    <text evidence="2">The sequence shown here is derived from an EMBL/GenBank/DDBJ whole genome shotgun (WGS) entry which is preliminary data.</text>
</comment>
<dbReference type="InterPro" id="IPR050242">
    <property type="entry name" value="JAMM_MPN+_peptidase_M67A"/>
</dbReference>
<dbReference type="AlphaFoldDB" id="A0A5A8CBQ6"/>
<gene>
    <name evidence="2" type="ORF">FNF29_05557</name>
</gene>
<dbReference type="Gene3D" id="3.40.140.10">
    <property type="entry name" value="Cytidine Deaminase, domain 2"/>
    <property type="match status" value="1"/>
</dbReference>
<organism evidence="2 3">
    <name type="scientific">Cafeteria roenbergensis</name>
    <name type="common">Marine flagellate</name>
    <dbReference type="NCBI Taxonomy" id="33653"/>
    <lineage>
        <taxon>Eukaryota</taxon>
        <taxon>Sar</taxon>
        <taxon>Stramenopiles</taxon>
        <taxon>Bigyra</taxon>
        <taxon>Opalozoa</taxon>
        <taxon>Bicosoecida</taxon>
        <taxon>Cafeteriaceae</taxon>
        <taxon>Cafeteria</taxon>
    </lineage>
</organism>
<protein>
    <recommendedName>
        <fullName evidence="1">MPN domain-containing protein</fullName>
    </recommendedName>
</protein>
<dbReference type="InterPro" id="IPR037518">
    <property type="entry name" value="MPN"/>
</dbReference>
<keyword evidence="3" id="KW-1185">Reference proteome</keyword>
<dbReference type="PROSITE" id="PS50249">
    <property type="entry name" value="MPN"/>
    <property type="match status" value="1"/>
</dbReference>
<sequence>MSLTRVLVSESLVGSLMTQAMVSPSHESMALLLGRYEPSPGAEEGAIERDPPAVRIVTTALFPRHDRTATRVEFSAEALAAGVAEAEALAAASGDRSLRVVGWFHTHPSITIHPSHVDLRTQGECQGMGRGFVGLIASVFTASAAPCGRQALLTAFQSTKGWARVAAAGDALRALAGSGAQLRVLGTAAVQLAAEDMEAATRSPGSVDAFMSQAHWGVLVLRAFLGLSTDVVPALLRLERVAGSGWHLLYRRVALPALPPAVPAQLGWEAMTTSFATEEADASRTGAGWASGGLVTELADASADILRKRRLPRAPSAAPWLLRREEPLFVSFSAAGLPGGSAVAQVSAHDYVRFLAWGAPTVAADLETGP</sequence>
<accession>A0A5A8CBQ6</accession>
<evidence type="ECO:0000259" key="1">
    <source>
        <dbReference type="PROSITE" id="PS50249"/>
    </source>
</evidence>
<dbReference type="Pfam" id="PF01398">
    <property type="entry name" value="JAB"/>
    <property type="match status" value="1"/>
</dbReference>
<evidence type="ECO:0000313" key="3">
    <source>
        <dbReference type="Proteomes" id="UP000323011"/>
    </source>
</evidence>
<proteinExistence type="predicted"/>
<reference evidence="2 3" key="1">
    <citation type="submission" date="2019-07" db="EMBL/GenBank/DDBJ databases">
        <title>Genomes of Cafeteria roenbergensis.</title>
        <authorList>
            <person name="Fischer M.G."/>
            <person name="Hackl T."/>
            <person name="Roman M."/>
        </authorList>
    </citation>
    <scope>NUCLEOTIDE SEQUENCE [LARGE SCALE GENOMIC DNA]</scope>
    <source>
        <strain evidence="2 3">BVI</strain>
    </source>
</reference>
<dbReference type="InterPro" id="IPR000555">
    <property type="entry name" value="JAMM/MPN+_dom"/>
</dbReference>
<dbReference type="PANTHER" id="PTHR10410">
    <property type="entry name" value="EUKARYOTIC TRANSLATION INITIATION FACTOR 3 -RELATED"/>
    <property type="match status" value="1"/>
</dbReference>
<dbReference type="Proteomes" id="UP000323011">
    <property type="component" value="Unassembled WGS sequence"/>
</dbReference>
<dbReference type="GO" id="GO:0008237">
    <property type="term" value="F:metallopeptidase activity"/>
    <property type="evidence" value="ECO:0007669"/>
    <property type="project" value="InterPro"/>
</dbReference>
<evidence type="ECO:0000313" key="2">
    <source>
        <dbReference type="EMBL" id="KAA0150117.1"/>
    </source>
</evidence>